<dbReference type="eggNOG" id="COG0212">
    <property type="taxonomic scope" value="Bacteria"/>
</dbReference>
<dbReference type="RefSeq" id="WP_013485361.1">
    <property type="nucleotide sequence ID" value="NC_014828.1"/>
</dbReference>
<dbReference type="InterPro" id="IPR037171">
    <property type="entry name" value="NagB/RpiA_transferase-like"/>
</dbReference>
<dbReference type="EC" id="6.3.3.2" evidence="5"/>
<reference evidence="6 7" key="1">
    <citation type="submission" date="2010-12" db="EMBL/GenBank/DDBJ databases">
        <title>Complete sequence of Ethanoligenens harbinense YUAN-3.</title>
        <authorList>
            <person name="Lucas S."/>
            <person name="Copeland A."/>
            <person name="Lapidus A."/>
            <person name="Cheng J.-F."/>
            <person name="Bruce D."/>
            <person name="Goodwin L."/>
            <person name="Pitluck S."/>
            <person name="Chertkov O."/>
            <person name="Misra M."/>
            <person name="Detter J.C."/>
            <person name="Han C."/>
            <person name="Tapia R."/>
            <person name="Land M."/>
            <person name="Hauser L."/>
            <person name="Jeffries C."/>
            <person name="Kyrpides N."/>
            <person name="Ivanova N."/>
            <person name="Mikhailova N."/>
            <person name="Wang A."/>
            <person name="Mouttaki H."/>
            <person name="He Z."/>
            <person name="Zhou J."/>
            <person name="Hemme C.L."/>
            <person name="Woyke T."/>
        </authorList>
    </citation>
    <scope>NUCLEOTIDE SEQUENCE [LARGE SCALE GENOMIC DNA]</scope>
    <source>
        <strain evidence="7">DSM 18485 / JCM 12961 / CGMCC 1.5033 / YUAN-3</strain>
    </source>
</reference>
<organism evidence="6 7">
    <name type="scientific">Ethanoligenens harbinense (strain DSM 18485 / JCM 12961 / CGMCC 1.5033 / YUAN-3)</name>
    <dbReference type="NCBI Taxonomy" id="663278"/>
    <lineage>
        <taxon>Bacteria</taxon>
        <taxon>Bacillati</taxon>
        <taxon>Bacillota</taxon>
        <taxon>Clostridia</taxon>
        <taxon>Eubacteriales</taxon>
        <taxon>Oscillospiraceae</taxon>
        <taxon>Ethanoligenens</taxon>
    </lineage>
</organism>
<comment type="catalytic activity">
    <reaction evidence="5">
        <text>(6S)-5-formyl-5,6,7,8-tetrahydrofolate + ATP = (6R)-5,10-methenyltetrahydrofolate + ADP + phosphate</text>
        <dbReference type="Rhea" id="RHEA:10488"/>
        <dbReference type="ChEBI" id="CHEBI:30616"/>
        <dbReference type="ChEBI" id="CHEBI:43474"/>
        <dbReference type="ChEBI" id="CHEBI:57455"/>
        <dbReference type="ChEBI" id="CHEBI:57457"/>
        <dbReference type="ChEBI" id="CHEBI:456216"/>
        <dbReference type="EC" id="6.3.3.2"/>
    </reaction>
</comment>
<dbReference type="HOGENOM" id="CLU_066245_2_2_9"/>
<evidence type="ECO:0000256" key="1">
    <source>
        <dbReference type="ARBA" id="ARBA00010638"/>
    </source>
</evidence>
<dbReference type="SUPFAM" id="SSF100950">
    <property type="entry name" value="NagB/RpiA/CoA transferase-like"/>
    <property type="match status" value="1"/>
</dbReference>
<keyword evidence="6" id="KW-0436">Ligase</keyword>
<dbReference type="AlphaFoldDB" id="E6U7I3"/>
<feature type="binding site" evidence="4">
    <location>
        <begin position="9"/>
        <end position="13"/>
    </location>
    <ligand>
        <name>ATP</name>
        <dbReference type="ChEBI" id="CHEBI:30616"/>
    </ligand>
</feature>
<dbReference type="PIRSF" id="PIRSF006806">
    <property type="entry name" value="FTHF_cligase"/>
    <property type="match status" value="1"/>
</dbReference>
<accession>E6U7I3</accession>
<dbReference type="GO" id="GO:0005524">
    <property type="term" value="F:ATP binding"/>
    <property type="evidence" value="ECO:0007669"/>
    <property type="project" value="UniProtKB-KW"/>
</dbReference>
<keyword evidence="5" id="KW-0460">Magnesium</keyword>
<dbReference type="Pfam" id="PF01812">
    <property type="entry name" value="5-FTHF_cyc-lig"/>
    <property type="match status" value="1"/>
</dbReference>
<feature type="binding site" evidence="4">
    <location>
        <position position="55"/>
    </location>
    <ligand>
        <name>substrate</name>
    </ligand>
</feature>
<dbReference type="EMBL" id="CP002400">
    <property type="protein sequence ID" value="ADU27006.1"/>
    <property type="molecule type" value="Genomic_DNA"/>
</dbReference>
<evidence type="ECO:0000256" key="5">
    <source>
        <dbReference type="RuleBase" id="RU361279"/>
    </source>
</evidence>
<feature type="binding site" evidence="4">
    <location>
        <position position="60"/>
    </location>
    <ligand>
        <name>substrate</name>
    </ligand>
</feature>
<keyword evidence="7" id="KW-1185">Reference proteome</keyword>
<proteinExistence type="inferred from homology"/>
<evidence type="ECO:0000256" key="2">
    <source>
        <dbReference type="ARBA" id="ARBA00022741"/>
    </source>
</evidence>
<dbReference type="Gene3D" id="3.40.50.10420">
    <property type="entry name" value="NagB/RpiA/CoA transferase-like"/>
    <property type="match status" value="1"/>
</dbReference>
<dbReference type="NCBIfam" id="TIGR02727">
    <property type="entry name" value="MTHFS_bact"/>
    <property type="match status" value="1"/>
</dbReference>
<dbReference type="InterPro" id="IPR002698">
    <property type="entry name" value="FTHF_cligase"/>
</dbReference>
<evidence type="ECO:0000256" key="3">
    <source>
        <dbReference type="ARBA" id="ARBA00022840"/>
    </source>
</evidence>
<keyword evidence="3 4" id="KW-0067">ATP-binding</keyword>
<evidence type="ECO:0000256" key="4">
    <source>
        <dbReference type="PIRSR" id="PIRSR006806-1"/>
    </source>
</evidence>
<dbReference type="STRING" id="663278.Ethha_1469"/>
<keyword evidence="5" id="KW-0479">Metal-binding</keyword>
<comment type="similarity">
    <text evidence="1 5">Belongs to the 5-formyltetrahydrofolate cyclo-ligase family.</text>
</comment>
<dbReference type="GO" id="GO:0035999">
    <property type="term" value="P:tetrahydrofolate interconversion"/>
    <property type="evidence" value="ECO:0007669"/>
    <property type="project" value="TreeGrafter"/>
</dbReference>
<keyword evidence="2 4" id="KW-0547">Nucleotide-binding</keyword>
<dbReference type="GO" id="GO:0030272">
    <property type="term" value="F:5-formyltetrahydrofolate cyclo-ligase activity"/>
    <property type="evidence" value="ECO:0007669"/>
    <property type="project" value="UniProtKB-EC"/>
</dbReference>
<gene>
    <name evidence="6" type="ordered locus">Ethha_1469</name>
</gene>
<name>E6U7I3_ETHHY</name>
<comment type="cofactor">
    <cofactor evidence="5">
        <name>Mg(2+)</name>
        <dbReference type="ChEBI" id="CHEBI:18420"/>
    </cofactor>
</comment>
<dbReference type="GO" id="GO:0009396">
    <property type="term" value="P:folic acid-containing compound biosynthetic process"/>
    <property type="evidence" value="ECO:0007669"/>
    <property type="project" value="TreeGrafter"/>
</dbReference>
<evidence type="ECO:0000313" key="7">
    <source>
        <dbReference type="Proteomes" id="UP000001551"/>
    </source>
</evidence>
<evidence type="ECO:0000313" key="6">
    <source>
        <dbReference type="EMBL" id="ADU27006.1"/>
    </source>
</evidence>
<sequence length="194" mass="20928">MNGGLPADKKVLRAQFLKRRATLTQTLRGDMDRAIAERVLELPAYTACGTLFSYVSVRQEVDTRALIRAALRDGKRVAVPRCEGKRMVFYVIDSLDALLYGGFGLPEPPPGGEPVLPDARSLCLVPGLAFDCGGARIGYGGGFYDRFLPAFPGLSVGLCYAPLLADAPLPMEPHDCRVAMVVTDRELLACGAVR</sequence>
<dbReference type="KEGG" id="eha:Ethha_1469"/>
<dbReference type="InterPro" id="IPR024185">
    <property type="entry name" value="FTHF_cligase-like_sf"/>
</dbReference>
<dbReference type="GO" id="GO:0046872">
    <property type="term" value="F:metal ion binding"/>
    <property type="evidence" value="ECO:0007669"/>
    <property type="project" value="UniProtKB-KW"/>
</dbReference>
<feature type="binding site" evidence="4">
    <location>
        <begin position="136"/>
        <end position="144"/>
    </location>
    <ligand>
        <name>ATP</name>
        <dbReference type="ChEBI" id="CHEBI:30616"/>
    </ligand>
</feature>
<dbReference type="Proteomes" id="UP000001551">
    <property type="component" value="Chromosome"/>
</dbReference>
<dbReference type="PANTHER" id="PTHR23407:SF1">
    <property type="entry name" value="5-FORMYLTETRAHYDROFOLATE CYCLO-LIGASE"/>
    <property type="match status" value="1"/>
</dbReference>
<protein>
    <recommendedName>
        <fullName evidence="5">5-formyltetrahydrofolate cyclo-ligase</fullName>
        <ecNumber evidence="5">6.3.3.2</ecNumber>
    </recommendedName>
</protein>
<dbReference type="PANTHER" id="PTHR23407">
    <property type="entry name" value="ATPASE INHIBITOR/5-FORMYLTETRAHYDROFOLATE CYCLO-LIGASE"/>
    <property type="match status" value="1"/>
</dbReference>